<dbReference type="GO" id="GO:0006355">
    <property type="term" value="P:regulation of DNA-templated transcription"/>
    <property type="evidence" value="ECO:0007669"/>
    <property type="project" value="InterPro"/>
</dbReference>
<dbReference type="SUPFAM" id="SSF46689">
    <property type="entry name" value="Homeodomain-like"/>
    <property type="match status" value="1"/>
</dbReference>
<dbReference type="SUPFAM" id="SSF52540">
    <property type="entry name" value="P-loop containing nucleoside triphosphate hydrolases"/>
    <property type="match status" value="1"/>
</dbReference>
<dbReference type="EMBL" id="VTXP01000003">
    <property type="protein sequence ID" value="NOJ22410.1"/>
    <property type="molecule type" value="Genomic_DNA"/>
</dbReference>
<dbReference type="GO" id="GO:0000160">
    <property type="term" value="P:phosphorelay signal transduction system"/>
    <property type="evidence" value="ECO:0007669"/>
    <property type="project" value="UniProtKB-KW"/>
</dbReference>
<dbReference type="InterPro" id="IPR058031">
    <property type="entry name" value="AAA_lid_NorR"/>
</dbReference>
<keyword evidence="6" id="KW-0238">DNA-binding</keyword>
<keyword evidence="1 8" id="KW-0597">Phosphoprotein</keyword>
<evidence type="ECO:0000256" key="8">
    <source>
        <dbReference type="PROSITE-ProRule" id="PRU00169"/>
    </source>
</evidence>
<dbReference type="FunFam" id="3.40.50.300:FF:000006">
    <property type="entry name" value="DNA-binding transcriptional regulator NtrC"/>
    <property type="match status" value="1"/>
</dbReference>
<dbReference type="Gene3D" id="3.40.50.300">
    <property type="entry name" value="P-loop containing nucleotide triphosphate hydrolases"/>
    <property type="match status" value="1"/>
</dbReference>
<evidence type="ECO:0000256" key="1">
    <source>
        <dbReference type="ARBA" id="ARBA00022553"/>
    </source>
</evidence>
<accession>A0AAP6ZN21</accession>
<dbReference type="CDD" id="cd17549">
    <property type="entry name" value="REC_DctD-like"/>
    <property type="match status" value="1"/>
</dbReference>
<keyword evidence="5" id="KW-0805">Transcription regulation</keyword>
<evidence type="ECO:0000259" key="10">
    <source>
        <dbReference type="PROSITE" id="PS50110"/>
    </source>
</evidence>
<dbReference type="GO" id="GO:0043565">
    <property type="term" value="F:sequence-specific DNA binding"/>
    <property type="evidence" value="ECO:0007669"/>
    <property type="project" value="InterPro"/>
</dbReference>
<dbReference type="SMART" id="SM00382">
    <property type="entry name" value="AAA"/>
    <property type="match status" value="1"/>
</dbReference>
<feature type="domain" description="Response regulatory" evidence="10">
    <location>
        <begin position="3"/>
        <end position="118"/>
    </location>
</feature>
<dbReference type="PROSITE" id="PS00675">
    <property type="entry name" value="SIGMA54_INTERACT_1"/>
    <property type="match status" value="1"/>
</dbReference>
<gene>
    <name evidence="11" type="ORF">F0238_06625</name>
</gene>
<dbReference type="Pfam" id="PF25601">
    <property type="entry name" value="AAA_lid_14"/>
    <property type="match status" value="1"/>
</dbReference>
<evidence type="ECO:0000313" key="12">
    <source>
        <dbReference type="Proteomes" id="UP000576645"/>
    </source>
</evidence>
<dbReference type="Proteomes" id="UP000576645">
    <property type="component" value="Unassembled WGS sequence"/>
</dbReference>
<evidence type="ECO:0000256" key="7">
    <source>
        <dbReference type="ARBA" id="ARBA00023163"/>
    </source>
</evidence>
<dbReference type="FunFam" id="3.40.50.2300:FF:000018">
    <property type="entry name" value="DNA-binding transcriptional regulator NtrC"/>
    <property type="match status" value="1"/>
</dbReference>
<keyword evidence="4" id="KW-0902">Two-component regulatory system</keyword>
<dbReference type="GO" id="GO:0005524">
    <property type="term" value="F:ATP binding"/>
    <property type="evidence" value="ECO:0007669"/>
    <property type="project" value="UniProtKB-KW"/>
</dbReference>
<dbReference type="Gene3D" id="1.10.10.60">
    <property type="entry name" value="Homeodomain-like"/>
    <property type="match status" value="1"/>
</dbReference>
<dbReference type="Pfam" id="PF00158">
    <property type="entry name" value="Sigma54_activat"/>
    <property type="match status" value="1"/>
</dbReference>
<dbReference type="InterPro" id="IPR009057">
    <property type="entry name" value="Homeodomain-like_sf"/>
</dbReference>
<keyword evidence="3" id="KW-0067">ATP-binding</keyword>
<evidence type="ECO:0000256" key="5">
    <source>
        <dbReference type="ARBA" id="ARBA00023015"/>
    </source>
</evidence>
<dbReference type="RefSeq" id="WP_021457149.1">
    <property type="nucleotide sequence ID" value="NZ_CP120719.1"/>
</dbReference>
<evidence type="ECO:0000256" key="2">
    <source>
        <dbReference type="ARBA" id="ARBA00022741"/>
    </source>
</evidence>
<proteinExistence type="predicted"/>
<dbReference type="InterPro" id="IPR025662">
    <property type="entry name" value="Sigma_54_int_dom_ATP-bd_1"/>
</dbReference>
<dbReference type="SMART" id="SM00448">
    <property type="entry name" value="REC"/>
    <property type="match status" value="1"/>
</dbReference>
<dbReference type="InterPro" id="IPR027417">
    <property type="entry name" value="P-loop_NTPase"/>
</dbReference>
<evidence type="ECO:0000256" key="6">
    <source>
        <dbReference type="ARBA" id="ARBA00023125"/>
    </source>
</evidence>
<dbReference type="PANTHER" id="PTHR32071:SF57">
    <property type="entry name" value="C4-DICARBOXYLATE TRANSPORT TRANSCRIPTIONAL REGULATORY PROTEIN DCTD"/>
    <property type="match status" value="1"/>
</dbReference>
<dbReference type="CDD" id="cd00009">
    <property type="entry name" value="AAA"/>
    <property type="match status" value="1"/>
</dbReference>
<dbReference type="PROSITE" id="PS50045">
    <property type="entry name" value="SIGMA54_INTERACT_4"/>
    <property type="match status" value="1"/>
</dbReference>
<keyword evidence="7" id="KW-0804">Transcription</keyword>
<dbReference type="InterPro" id="IPR011006">
    <property type="entry name" value="CheY-like_superfamily"/>
</dbReference>
<reference evidence="11 12" key="1">
    <citation type="submission" date="2019-09" db="EMBL/GenBank/DDBJ databases">
        <title>Draft genome sequencing and comparative genomics of hatchery-associated Vibrios.</title>
        <authorList>
            <person name="Kehlet-Delgado H."/>
            <person name="Mueller R.S."/>
        </authorList>
    </citation>
    <scope>NUCLEOTIDE SEQUENCE [LARGE SCALE GENOMIC DNA]</scope>
    <source>
        <strain evidence="11 12">09-121-3</strain>
    </source>
</reference>
<feature type="domain" description="Sigma-54 factor interaction" evidence="9">
    <location>
        <begin position="144"/>
        <end position="373"/>
    </location>
</feature>
<protein>
    <submittedName>
        <fullName evidence="11">Sigma-54-dependent Fis family transcriptional regulator</fullName>
    </submittedName>
</protein>
<evidence type="ECO:0000313" key="11">
    <source>
        <dbReference type="EMBL" id="NOJ22410.1"/>
    </source>
</evidence>
<name>A0AAP6ZN21_9VIBR</name>
<dbReference type="Gene3D" id="1.10.8.60">
    <property type="match status" value="1"/>
</dbReference>
<dbReference type="InterPro" id="IPR003593">
    <property type="entry name" value="AAA+_ATPase"/>
</dbReference>
<dbReference type="GeneID" id="93942792"/>
<comment type="caution">
    <text evidence="11">The sequence shown here is derived from an EMBL/GenBank/DDBJ whole genome shotgun (WGS) entry which is preliminary data.</text>
</comment>
<keyword evidence="2" id="KW-0547">Nucleotide-binding</keyword>
<dbReference type="InterPro" id="IPR002078">
    <property type="entry name" value="Sigma_54_int"/>
</dbReference>
<feature type="modified residue" description="4-aspartylphosphate" evidence="8">
    <location>
        <position position="53"/>
    </location>
</feature>
<dbReference type="Pfam" id="PF00072">
    <property type="entry name" value="Response_reg"/>
    <property type="match status" value="1"/>
</dbReference>
<dbReference type="PANTHER" id="PTHR32071">
    <property type="entry name" value="TRANSCRIPTIONAL REGULATORY PROTEIN"/>
    <property type="match status" value="1"/>
</dbReference>
<dbReference type="Gene3D" id="3.40.50.2300">
    <property type="match status" value="1"/>
</dbReference>
<evidence type="ECO:0000256" key="4">
    <source>
        <dbReference type="ARBA" id="ARBA00023012"/>
    </source>
</evidence>
<dbReference type="InterPro" id="IPR025944">
    <property type="entry name" value="Sigma_54_int_dom_CS"/>
</dbReference>
<evidence type="ECO:0000256" key="3">
    <source>
        <dbReference type="ARBA" id="ARBA00022840"/>
    </source>
</evidence>
<dbReference type="InterPro" id="IPR025943">
    <property type="entry name" value="Sigma_54_int_dom_ATP-bd_2"/>
</dbReference>
<dbReference type="PROSITE" id="PS00676">
    <property type="entry name" value="SIGMA54_INTERACT_2"/>
    <property type="match status" value="1"/>
</dbReference>
<dbReference type="SUPFAM" id="SSF52172">
    <property type="entry name" value="CheY-like"/>
    <property type="match status" value="1"/>
</dbReference>
<organism evidence="11 12">
    <name type="scientific">Vibrio coralliilyticus</name>
    <dbReference type="NCBI Taxonomy" id="190893"/>
    <lineage>
        <taxon>Bacteria</taxon>
        <taxon>Pseudomonadati</taxon>
        <taxon>Pseudomonadota</taxon>
        <taxon>Gammaproteobacteria</taxon>
        <taxon>Vibrionales</taxon>
        <taxon>Vibrionaceae</taxon>
        <taxon>Vibrio</taxon>
    </lineage>
</organism>
<dbReference type="PROSITE" id="PS50110">
    <property type="entry name" value="RESPONSE_REGULATORY"/>
    <property type="match status" value="1"/>
</dbReference>
<dbReference type="InterPro" id="IPR002197">
    <property type="entry name" value="HTH_Fis"/>
</dbReference>
<sequence>MYDVFFIDDESDIRLAIEQSFELEEISAQFFSSAEDALLAIKQDGLPKVVISDICLPGLSGENLLSTVLHQDKDVPVILITGHGDISMAVNALRNGAYDFIEKPFPIDRLIDTTRRGLEKRDLTLENQELKRSLKASQTLGPRIIGDTPSIQMLRETISHIADTDADILLFGETGTGKELVARSIHEQSSRRDANFVAINCGAVPENLIESELYGHEKGAFTGAETKRIGKFEHAQGGTLFLDEIESMPMQAQIRLLRVLQERVIERVGSNELLPLDIRVIAATKVDLKKAAEAGEFRQDLYYRLNIVTLDLPALRERKEDIAALFHHFLLVAASRYGKSAPALPNSALSQLLSHDWPGNVRELRNAAERFVLLGKLTQFGESIEQSNQPLSLATQVAEFERSAIEQALLESGGSIKQTMDKLSLARKTLYDKMQRYGLDKANYKAD</sequence>
<evidence type="ECO:0000259" key="9">
    <source>
        <dbReference type="PROSITE" id="PS50045"/>
    </source>
</evidence>
<dbReference type="AlphaFoldDB" id="A0AAP6ZN21"/>
<dbReference type="Pfam" id="PF02954">
    <property type="entry name" value="HTH_8"/>
    <property type="match status" value="1"/>
</dbReference>
<dbReference type="InterPro" id="IPR001789">
    <property type="entry name" value="Sig_transdc_resp-reg_receiver"/>
</dbReference>
<dbReference type="PROSITE" id="PS00688">
    <property type="entry name" value="SIGMA54_INTERACT_3"/>
    <property type="match status" value="1"/>
</dbReference>